<dbReference type="SUPFAM" id="SSF103511">
    <property type="entry name" value="Chlorophyll a-b binding protein"/>
    <property type="match status" value="1"/>
</dbReference>
<evidence type="ECO:0000256" key="1">
    <source>
        <dbReference type="ARBA" id="ARBA00022494"/>
    </source>
</evidence>
<dbReference type="EMBL" id="JAEHOE010000003">
    <property type="protein sequence ID" value="KAG2500795.1"/>
    <property type="molecule type" value="Genomic_DNA"/>
</dbReference>
<evidence type="ECO:0000256" key="7">
    <source>
        <dbReference type="RuleBase" id="RU363080"/>
    </source>
</evidence>
<keyword evidence="7" id="KW-0604">Photosystem II</keyword>
<evidence type="ECO:0000313" key="9">
    <source>
        <dbReference type="Proteomes" id="UP000612055"/>
    </source>
</evidence>
<accession>A0A835YLL7</accession>
<keyword evidence="4 7" id="KW-0934">Plastid</keyword>
<dbReference type="Gene3D" id="1.10.3460.10">
    <property type="entry name" value="Chlorophyll a/b binding protein domain"/>
    <property type="match status" value="1"/>
</dbReference>
<protein>
    <recommendedName>
        <fullName evidence="7">Chlorophyll a-b binding protein, chloroplastic</fullName>
    </recommendedName>
</protein>
<feature type="binding site" evidence="6">
    <location>
        <position position="191"/>
    </location>
    <ligand>
        <name>chlorophyll a</name>
        <dbReference type="ChEBI" id="CHEBI:58416"/>
        <label>1</label>
    </ligand>
</feature>
<dbReference type="Pfam" id="PF00504">
    <property type="entry name" value="Chloroa_b-bind"/>
    <property type="match status" value="1"/>
</dbReference>
<dbReference type="GO" id="GO:0009765">
    <property type="term" value="P:photosynthesis, light harvesting"/>
    <property type="evidence" value="ECO:0007669"/>
    <property type="project" value="InterPro"/>
</dbReference>
<feature type="binding site" description="axial binding residue" evidence="6">
    <location>
        <position position="77"/>
    </location>
    <ligand>
        <name>chlorophyll b</name>
        <dbReference type="ChEBI" id="CHEBI:61721"/>
        <label>1</label>
    </ligand>
    <ligandPart>
        <name>Mg</name>
        <dbReference type="ChEBI" id="CHEBI:25107"/>
    </ligandPart>
</feature>
<keyword evidence="2 7" id="KW-0150">Chloroplast</keyword>
<feature type="binding site" evidence="6">
    <location>
        <position position="162"/>
    </location>
    <ligand>
        <name>chlorophyll a</name>
        <dbReference type="ChEBI" id="CHEBI:58416"/>
        <label>1</label>
    </ligand>
</feature>
<feature type="binding site" evidence="6">
    <location>
        <position position="107"/>
    </location>
    <ligand>
        <name>chlorophyll b</name>
        <dbReference type="ChEBI" id="CHEBI:61721"/>
        <label>2</label>
    </ligand>
</feature>
<feature type="binding site" evidence="6">
    <location>
        <position position="159"/>
    </location>
    <ligand>
        <name>chlorophyll a</name>
        <dbReference type="ChEBI" id="CHEBI:58416"/>
        <label>1</label>
    </ligand>
</feature>
<comment type="function">
    <text evidence="7">The light-harvesting complex (LHC) functions as a light receptor, it captures and delivers excitation energy to photosystems with which it is closely associated.</text>
</comment>
<gene>
    <name evidence="8" type="ORF">HYH03_001557</name>
</gene>
<sequence length="247" mass="27218">MAAMMLKSRVAAGAVRPSRASVVRVSASARPMWYPGATAPKHLNGTMIGDYGFDPLRLGVNPENLKWFREAELYNGRWAMAAVVGILFTDLVGLPKFWLAGAEKYALDNTTLAGIEAIAFIILEGARYRNFKNTGEGGFLSFTPFDPLNMLSDEMRVKELKNGRLAMLAFVGFCSQAAVYGKGPLDCLAYHMEAPGHHNIYTSSVGPESTITVAFLCFLPMIIEATKTLSPKEPEPYFPWNEPWNKV</sequence>
<feature type="binding site" description="axial binding residue" evidence="6">
    <location>
        <position position="176"/>
    </location>
    <ligand>
        <name>chlorophyll b</name>
        <dbReference type="ChEBI" id="CHEBI:61721"/>
        <label>3</label>
    </ligand>
    <ligandPart>
        <name>Mg</name>
        <dbReference type="ChEBI" id="CHEBI:25107"/>
    </ligandPart>
</feature>
<evidence type="ECO:0000256" key="5">
    <source>
        <dbReference type="ARBA" id="ARBA00022991"/>
    </source>
</evidence>
<evidence type="ECO:0000256" key="4">
    <source>
        <dbReference type="ARBA" id="ARBA00022640"/>
    </source>
</evidence>
<feature type="binding site" evidence="6">
    <location>
        <position position="72"/>
    </location>
    <ligand>
        <name>chlorophyll a</name>
        <dbReference type="ChEBI" id="CHEBI:58416"/>
        <label>1</label>
    </ligand>
</feature>
<dbReference type="GO" id="GO:0016168">
    <property type="term" value="F:chlorophyll binding"/>
    <property type="evidence" value="ECO:0007669"/>
    <property type="project" value="UniProtKB-KW"/>
</dbReference>
<dbReference type="InterPro" id="IPR022796">
    <property type="entry name" value="Chloroa_b-bind"/>
</dbReference>
<keyword evidence="3 7" id="KW-0602">Photosynthesis</keyword>
<evidence type="ECO:0000256" key="6">
    <source>
        <dbReference type="PIRSR" id="PIRSR601344-1"/>
    </source>
</evidence>
<dbReference type="InterPro" id="IPR001344">
    <property type="entry name" value="Chloro_AB-bd_pln"/>
</dbReference>
<evidence type="ECO:0000256" key="3">
    <source>
        <dbReference type="ARBA" id="ARBA00022531"/>
    </source>
</evidence>
<keyword evidence="1 6" id="KW-0148">Chlorophyll</keyword>
<dbReference type="GO" id="GO:0009523">
    <property type="term" value="C:photosystem II"/>
    <property type="evidence" value="ECO:0007669"/>
    <property type="project" value="UniProtKB-KW"/>
</dbReference>
<dbReference type="AlphaFoldDB" id="A0A835YLL7"/>
<comment type="caution">
    <text evidence="8">The sequence shown here is derived from an EMBL/GenBank/DDBJ whole genome shotgun (WGS) entry which is preliminary data.</text>
</comment>
<evidence type="ECO:0000313" key="8">
    <source>
        <dbReference type="EMBL" id="KAG2500795.1"/>
    </source>
</evidence>
<comment type="similarity">
    <text evidence="7">Belongs to the light-harvesting chlorophyll a/b-binding (LHC) protein family.</text>
</comment>
<comment type="subcellular location">
    <subcellularLocation>
        <location evidence="7">Plastid</location>
        <location evidence="7">Chloroplast thylakoid membrane</location>
    </subcellularLocation>
</comment>
<dbReference type="Proteomes" id="UP000612055">
    <property type="component" value="Unassembled WGS sequence"/>
</dbReference>
<dbReference type="OrthoDB" id="423598at2759"/>
<evidence type="ECO:0000256" key="2">
    <source>
        <dbReference type="ARBA" id="ARBA00022528"/>
    </source>
</evidence>
<dbReference type="GO" id="GO:0009522">
    <property type="term" value="C:photosystem I"/>
    <property type="evidence" value="ECO:0007669"/>
    <property type="project" value="UniProtKB-KW"/>
</dbReference>
<feature type="binding site" evidence="6">
    <location>
        <position position="164"/>
    </location>
    <ligand>
        <name>chlorophyll a</name>
        <dbReference type="ChEBI" id="CHEBI:58416"/>
        <label>1</label>
    </ligand>
</feature>
<proteinExistence type="inferred from homology"/>
<reference evidence="8" key="1">
    <citation type="journal article" date="2020" name="bioRxiv">
        <title>Comparative genomics of Chlamydomonas.</title>
        <authorList>
            <person name="Craig R.J."/>
            <person name="Hasan A.R."/>
            <person name="Ness R.W."/>
            <person name="Keightley P.D."/>
        </authorList>
    </citation>
    <scope>NUCLEOTIDE SEQUENCE</scope>
    <source>
        <strain evidence="8">CCAP 11/70</strain>
    </source>
</reference>
<keyword evidence="7" id="KW-0793">Thylakoid</keyword>
<feature type="binding site" evidence="6">
    <location>
        <position position="158"/>
    </location>
    <ligand>
        <name>chlorophyll a</name>
        <dbReference type="ChEBI" id="CHEBI:58416"/>
        <label>1</label>
    </ligand>
</feature>
<keyword evidence="9" id="KW-1185">Reference proteome</keyword>
<keyword evidence="5 7" id="KW-0157">Chromophore</keyword>
<dbReference type="PANTHER" id="PTHR21649">
    <property type="entry name" value="CHLOROPHYLL A/B BINDING PROTEIN"/>
    <property type="match status" value="1"/>
</dbReference>
<keyword evidence="7" id="KW-0603">Photosystem I</keyword>
<dbReference type="GO" id="GO:0009535">
    <property type="term" value="C:chloroplast thylakoid membrane"/>
    <property type="evidence" value="ECO:0007669"/>
    <property type="project" value="UniProtKB-SubCell"/>
</dbReference>
<name>A0A835YLL7_9CHLO</name>
<organism evidence="8 9">
    <name type="scientific">Edaphochlamys debaryana</name>
    <dbReference type="NCBI Taxonomy" id="47281"/>
    <lineage>
        <taxon>Eukaryota</taxon>
        <taxon>Viridiplantae</taxon>
        <taxon>Chlorophyta</taxon>
        <taxon>core chlorophytes</taxon>
        <taxon>Chlorophyceae</taxon>
        <taxon>CS clade</taxon>
        <taxon>Chlamydomonadales</taxon>
        <taxon>Chlamydomonadales incertae sedis</taxon>
        <taxon>Edaphochlamys</taxon>
    </lineage>
</organism>